<name>A0ABZ2LZJ2_9BACT</name>
<evidence type="ECO:0000256" key="1">
    <source>
        <dbReference type="ARBA" id="ARBA00022448"/>
    </source>
</evidence>
<reference evidence="5 6" key="1">
    <citation type="submission" date="2021-12" db="EMBL/GenBank/DDBJ databases">
        <title>Discovery of the Pendulisporaceae a myxobacterial family with distinct sporulation behavior and unique specialized metabolism.</title>
        <authorList>
            <person name="Garcia R."/>
            <person name="Popoff A."/>
            <person name="Bader C.D."/>
            <person name="Loehr J."/>
            <person name="Walesch S."/>
            <person name="Walt C."/>
            <person name="Boldt J."/>
            <person name="Bunk B."/>
            <person name="Haeckl F.J.F.P.J."/>
            <person name="Gunesch A.P."/>
            <person name="Birkelbach J."/>
            <person name="Nuebel U."/>
            <person name="Pietschmann T."/>
            <person name="Bach T."/>
            <person name="Mueller R."/>
        </authorList>
    </citation>
    <scope>NUCLEOTIDE SEQUENCE [LARGE SCALE GENOMIC DNA]</scope>
    <source>
        <strain evidence="5 6">MSr11954</strain>
    </source>
</reference>
<dbReference type="RefSeq" id="WP_394824908.1">
    <property type="nucleotide sequence ID" value="NZ_CP089984.1"/>
</dbReference>
<dbReference type="Gene3D" id="3.40.50.300">
    <property type="entry name" value="P-loop containing nucleotide triphosphate hydrolases"/>
    <property type="match status" value="1"/>
</dbReference>
<feature type="domain" description="ABC transporter" evidence="4">
    <location>
        <begin position="6"/>
        <end position="236"/>
    </location>
</feature>
<dbReference type="PROSITE" id="PS00211">
    <property type="entry name" value="ABC_TRANSPORTER_1"/>
    <property type="match status" value="1"/>
</dbReference>
<proteinExistence type="predicted"/>
<evidence type="ECO:0000256" key="3">
    <source>
        <dbReference type="ARBA" id="ARBA00022840"/>
    </source>
</evidence>
<dbReference type="SUPFAM" id="SSF52540">
    <property type="entry name" value="P-loop containing nucleoside triphosphate hydrolases"/>
    <property type="match status" value="1"/>
</dbReference>
<dbReference type="InterPro" id="IPR017871">
    <property type="entry name" value="ABC_transporter-like_CS"/>
</dbReference>
<dbReference type="PANTHER" id="PTHR24220">
    <property type="entry name" value="IMPORT ATP-BINDING PROTEIN"/>
    <property type="match status" value="1"/>
</dbReference>
<accession>A0ABZ2LZJ2</accession>
<dbReference type="CDD" id="cd03255">
    <property type="entry name" value="ABC_MJ0796_LolCDE_FtsE"/>
    <property type="match status" value="1"/>
</dbReference>
<evidence type="ECO:0000313" key="5">
    <source>
        <dbReference type="EMBL" id="WXB15283.1"/>
    </source>
</evidence>
<keyword evidence="1" id="KW-0813">Transport</keyword>
<dbReference type="InterPro" id="IPR027417">
    <property type="entry name" value="P-loop_NTPase"/>
</dbReference>
<dbReference type="PROSITE" id="PS50893">
    <property type="entry name" value="ABC_TRANSPORTER_2"/>
    <property type="match status" value="1"/>
</dbReference>
<protein>
    <submittedName>
        <fullName evidence="5">ABC transporter ATP-binding protein</fullName>
    </submittedName>
</protein>
<keyword evidence="2" id="KW-0547">Nucleotide-binding</keyword>
<sequence>MIAPLVRTRGLSKTFGDEGELTHVLRSVDFELRPGELVLFMGPSGSGKTTFISIVVGVMRASGGRVELCGADITDVSQESAAALRRRKLGFVFQTDNLFPGLTAHGNVAEVLRMKGCSHVQERATEALEAVGLGHRLHHLPGQLSGGQRQRVSIARALASDPALLVGDEITAALDGEMAMRVMDVVRARTSSGRGALIVTHDERLLQYADRVVHMEDGRIRSDLSRRSARGVITGAP</sequence>
<dbReference type="EMBL" id="CP089984">
    <property type="protein sequence ID" value="WXB15283.1"/>
    <property type="molecule type" value="Genomic_DNA"/>
</dbReference>
<evidence type="ECO:0000256" key="2">
    <source>
        <dbReference type="ARBA" id="ARBA00022741"/>
    </source>
</evidence>
<dbReference type="GO" id="GO:0005524">
    <property type="term" value="F:ATP binding"/>
    <property type="evidence" value="ECO:0007669"/>
    <property type="project" value="UniProtKB-KW"/>
</dbReference>
<evidence type="ECO:0000313" key="6">
    <source>
        <dbReference type="Proteomes" id="UP001370348"/>
    </source>
</evidence>
<dbReference type="Pfam" id="PF00005">
    <property type="entry name" value="ABC_tran"/>
    <property type="match status" value="1"/>
</dbReference>
<dbReference type="InterPro" id="IPR003593">
    <property type="entry name" value="AAA+_ATPase"/>
</dbReference>
<dbReference type="InterPro" id="IPR003439">
    <property type="entry name" value="ABC_transporter-like_ATP-bd"/>
</dbReference>
<evidence type="ECO:0000259" key="4">
    <source>
        <dbReference type="PROSITE" id="PS50893"/>
    </source>
</evidence>
<organism evidence="5 6">
    <name type="scientific">Pendulispora albinea</name>
    <dbReference type="NCBI Taxonomy" id="2741071"/>
    <lineage>
        <taxon>Bacteria</taxon>
        <taxon>Pseudomonadati</taxon>
        <taxon>Myxococcota</taxon>
        <taxon>Myxococcia</taxon>
        <taxon>Myxococcales</taxon>
        <taxon>Sorangiineae</taxon>
        <taxon>Pendulisporaceae</taxon>
        <taxon>Pendulispora</taxon>
    </lineage>
</organism>
<dbReference type="Proteomes" id="UP001370348">
    <property type="component" value="Chromosome"/>
</dbReference>
<dbReference type="SMART" id="SM00382">
    <property type="entry name" value="AAA"/>
    <property type="match status" value="1"/>
</dbReference>
<keyword evidence="6" id="KW-1185">Reference proteome</keyword>
<dbReference type="InterPro" id="IPR017911">
    <property type="entry name" value="MacB-like_ATP-bd"/>
</dbReference>
<keyword evidence="3 5" id="KW-0067">ATP-binding</keyword>
<gene>
    <name evidence="5" type="ORF">LZC94_46615</name>
</gene>
<dbReference type="InterPro" id="IPR015854">
    <property type="entry name" value="ABC_transpr_LolD-like"/>
</dbReference>